<evidence type="ECO:0000313" key="3">
    <source>
        <dbReference type="WBParaSite" id="nRc.2.0.1.t32904-RA"/>
    </source>
</evidence>
<dbReference type="Proteomes" id="UP000887565">
    <property type="component" value="Unplaced"/>
</dbReference>
<sequence length="108" mass="11671">MTSSIGATTPYFSCTSSNCSSGSTSGSNMAQFGVTMNTPVAFPLLLPNNKCEEEKRLETRFRRKRAKASDEAKLGMSQAPAPAQIPWYLAPAGATGFGTGNYFEYYIH</sequence>
<feature type="compositionally biased region" description="Low complexity" evidence="1">
    <location>
        <begin position="13"/>
        <end position="26"/>
    </location>
</feature>
<keyword evidence="2" id="KW-1185">Reference proteome</keyword>
<feature type="compositionally biased region" description="Polar residues" evidence="1">
    <location>
        <begin position="1"/>
        <end position="12"/>
    </location>
</feature>
<evidence type="ECO:0000256" key="1">
    <source>
        <dbReference type="SAM" id="MobiDB-lite"/>
    </source>
</evidence>
<proteinExistence type="predicted"/>
<evidence type="ECO:0000313" key="2">
    <source>
        <dbReference type="Proteomes" id="UP000887565"/>
    </source>
</evidence>
<protein>
    <submittedName>
        <fullName evidence="3">Uncharacterized protein</fullName>
    </submittedName>
</protein>
<dbReference type="WBParaSite" id="nRc.2.0.1.t32904-RA">
    <property type="protein sequence ID" value="nRc.2.0.1.t32904-RA"/>
    <property type="gene ID" value="nRc.2.0.1.g32904"/>
</dbReference>
<organism evidence="2 3">
    <name type="scientific">Romanomermis culicivorax</name>
    <name type="common">Nematode worm</name>
    <dbReference type="NCBI Taxonomy" id="13658"/>
    <lineage>
        <taxon>Eukaryota</taxon>
        <taxon>Metazoa</taxon>
        <taxon>Ecdysozoa</taxon>
        <taxon>Nematoda</taxon>
        <taxon>Enoplea</taxon>
        <taxon>Dorylaimia</taxon>
        <taxon>Mermithida</taxon>
        <taxon>Mermithoidea</taxon>
        <taxon>Mermithidae</taxon>
        <taxon>Romanomermis</taxon>
    </lineage>
</organism>
<accession>A0A915K2I2</accession>
<reference evidence="3" key="1">
    <citation type="submission" date="2022-11" db="UniProtKB">
        <authorList>
            <consortium name="WormBaseParasite"/>
        </authorList>
    </citation>
    <scope>IDENTIFICATION</scope>
</reference>
<dbReference type="AlphaFoldDB" id="A0A915K2I2"/>
<name>A0A915K2I2_ROMCU</name>
<feature type="region of interest" description="Disordered" evidence="1">
    <location>
        <begin position="1"/>
        <end position="26"/>
    </location>
</feature>